<dbReference type="InterPro" id="IPR024698">
    <property type="entry name" value="Caps_psacc_synth_Cps23fI-typ"/>
</dbReference>
<dbReference type="EMBL" id="FMWG01000014">
    <property type="protein sequence ID" value="SCZ72509.1"/>
    <property type="molecule type" value="Genomic_DNA"/>
</dbReference>
<reference evidence="2 3" key="1">
    <citation type="submission" date="2016-10" db="EMBL/GenBank/DDBJ databases">
        <authorList>
            <person name="de Groot N.N."/>
        </authorList>
    </citation>
    <scope>NUCLEOTIDE SEQUENCE [LARGE SCALE GENOMIC DNA]</scope>
    <source>
        <strain evidence="2 3">U95</strain>
    </source>
</reference>
<dbReference type="PIRSF" id="PIRSF030158">
    <property type="entry name" value="UCP030158"/>
    <property type="match status" value="1"/>
</dbReference>
<organism evidence="2 3">
    <name type="scientific">Epibacterium ulvae</name>
    <dbReference type="NCBI Taxonomy" id="1156985"/>
    <lineage>
        <taxon>Bacteria</taxon>
        <taxon>Pseudomonadati</taxon>
        <taxon>Pseudomonadota</taxon>
        <taxon>Alphaproteobacteria</taxon>
        <taxon>Rhodobacterales</taxon>
        <taxon>Roseobacteraceae</taxon>
        <taxon>Epibacterium</taxon>
    </lineage>
</organism>
<accession>A0A1G5RGX2</accession>
<dbReference type="Pfam" id="PF04577">
    <property type="entry name" value="Glyco_transf_61"/>
    <property type="match status" value="1"/>
</dbReference>
<sequence>MTDRTLGAHDKPSPEGGWSETCVTLNSPYVVPPLISGLVQPAGILAADGSYCDHGALWRRHRSITTPPDIPSNVPDQLAGRWLWGGVLWAHFGHFLVESTSRLWALDDLSKDIDGILFIPKRPSEETEIRGFHRRFVDLIAPGLPIRVANQPTRVEELIVPGQGYGLGQIISGTQRFRNFIQSRFACDIAPEGPDKLYISRSKLGLRKGGLLGEEQLETLLEEQGYTIFHPQDHSLDVQLARYKAADKIVAVDGSALHLYAMVGRSDQKVAMILRRMSGASQQLVDNVSAFTGCGMVVVNALRTEWLPIDQQKSNRLSFGELDHSKVAIALSAKGFIAADSEWPALNSRERRKLLWRKGIREDENFVESPEFRKKAIREMRQKRRARRVARLASEGDQSASSNS</sequence>
<dbReference type="AlphaFoldDB" id="A0A1G5RGX2"/>
<dbReference type="GO" id="GO:0016757">
    <property type="term" value="F:glycosyltransferase activity"/>
    <property type="evidence" value="ECO:0007669"/>
    <property type="project" value="InterPro"/>
</dbReference>
<evidence type="ECO:0000259" key="1">
    <source>
        <dbReference type="Pfam" id="PF04577"/>
    </source>
</evidence>
<dbReference type="Proteomes" id="UP000198767">
    <property type="component" value="Unassembled WGS sequence"/>
</dbReference>
<evidence type="ECO:0000313" key="3">
    <source>
        <dbReference type="Proteomes" id="UP000198767"/>
    </source>
</evidence>
<proteinExistence type="predicted"/>
<keyword evidence="3" id="KW-1185">Reference proteome</keyword>
<feature type="domain" description="Glycosyltransferase 61 catalytic" evidence="1">
    <location>
        <begin position="92"/>
        <end position="258"/>
    </location>
</feature>
<gene>
    <name evidence="2" type="ORF">SAMN04488118_11476</name>
</gene>
<dbReference type="OrthoDB" id="7843421at2"/>
<protein>
    <recommendedName>
        <fullName evidence="1">Glycosyltransferase 61 catalytic domain-containing protein</fullName>
    </recommendedName>
</protein>
<dbReference type="InterPro" id="IPR049625">
    <property type="entry name" value="Glyco_transf_61_cat"/>
</dbReference>
<dbReference type="STRING" id="1156985.SAMN04488118_11476"/>
<name>A0A1G5RGX2_9RHOB</name>
<dbReference type="RefSeq" id="WP_090220934.1">
    <property type="nucleotide sequence ID" value="NZ_FMWG01000014.1"/>
</dbReference>
<evidence type="ECO:0000313" key="2">
    <source>
        <dbReference type="EMBL" id="SCZ72509.1"/>
    </source>
</evidence>